<dbReference type="Pfam" id="PF04077">
    <property type="entry name" value="DsrH"/>
    <property type="match status" value="1"/>
</dbReference>
<evidence type="ECO:0000313" key="1">
    <source>
        <dbReference type="EMBL" id="EMP55462.1"/>
    </source>
</evidence>
<dbReference type="AlphaFoldDB" id="M7DCS8"/>
<dbReference type="STRING" id="1288826.MSNKSG1_06313"/>
<dbReference type="Gene3D" id="3.40.1260.10">
    <property type="entry name" value="DsrEFH-like"/>
    <property type="match status" value="1"/>
</dbReference>
<organism evidence="1 2">
    <name type="scientific">Marinobacter santoriniensis NKSG1</name>
    <dbReference type="NCBI Taxonomy" id="1288826"/>
    <lineage>
        <taxon>Bacteria</taxon>
        <taxon>Pseudomonadati</taxon>
        <taxon>Pseudomonadota</taxon>
        <taxon>Gammaproteobacteria</taxon>
        <taxon>Pseudomonadales</taxon>
        <taxon>Marinobacteraceae</taxon>
        <taxon>Marinobacter</taxon>
    </lineage>
</organism>
<evidence type="ECO:0008006" key="3">
    <source>
        <dbReference type="Google" id="ProtNLM"/>
    </source>
</evidence>
<dbReference type="GO" id="GO:1990228">
    <property type="term" value="C:sulfurtransferase complex"/>
    <property type="evidence" value="ECO:0007669"/>
    <property type="project" value="TreeGrafter"/>
</dbReference>
<dbReference type="Proteomes" id="UP000011960">
    <property type="component" value="Unassembled WGS sequence"/>
</dbReference>
<dbReference type="PANTHER" id="PTHR37526:SF1">
    <property type="entry name" value="PROTEIN TUSB"/>
    <property type="match status" value="1"/>
</dbReference>
<dbReference type="SUPFAM" id="SSF75169">
    <property type="entry name" value="DsrEFH-like"/>
    <property type="match status" value="1"/>
</dbReference>
<proteinExistence type="predicted"/>
<dbReference type="PATRIC" id="fig|1288826.3.peg.1224"/>
<sequence length="95" mass="10294">MASIHTLHILNKSPDHPRFQRCLTALGPEDALMLIENGVLATTTAGRLATVSGQIYALSPDLEARGLQVDDSTFVPVDYEGMVRLTTEAGQVISW</sequence>
<protein>
    <recommendedName>
        <fullName evidence="3">tRNA 2-thiouridine synthesizing protein B</fullName>
    </recommendedName>
</protein>
<dbReference type="RefSeq" id="WP_008938410.1">
    <property type="nucleotide sequence ID" value="NZ_APAT01000015.1"/>
</dbReference>
<dbReference type="EMBL" id="APAT01000015">
    <property type="protein sequence ID" value="EMP55462.1"/>
    <property type="molecule type" value="Genomic_DNA"/>
</dbReference>
<dbReference type="InterPro" id="IPR007215">
    <property type="entry name" value="Sulphur_relay_TusB/DsrH"/>
</dbReference>
<dbReference type="eggNOG" id="COG2168">
    <property type="taxonomic scope" value="Bacteria"/>
</dbReference>
<dbReference type="PANTHER" id="PTHR37526">
    <property type="entry name" value="PROTEIN TUSB"/>
    <property type="match status" value="1"/>
</dbReference>
<keyword evidence="2" id="KW-1185">Reference proteome</keyword>
<dbReference type="OrthoDB" id="6183100at2"/>
<dbReference type="NCBIfam" id="TIGR03011">
    <property type="entry name" value="sulf_tusB_dsrH"/>
    <property type="match status" value="1"/>
</dbReference>
<accession>M7DCS8</accession>
<name>M7DCS8_9GAMM</name>
<reference evidence="1 2" key="1">
    <citation type="journal article" date="2013" name="Genome Announc.">
        <title>Genome Sequence of Hydrothermal Arsenic-Respiring Bacterium Marinobacter santoriniensis NKSG1T.</title>
        <authorList>
            <person name="Handley K.M."/>
            <person name="Upton M."/>
            <person name="Beatson S.A."/>
            <person name="Hery M."/>
            <person name="Lloyd J.R."/>
        </authorList>
    </citation>
    <scope>NUCLEOTIDE SEQUENCE [LARGE SCALE GENOMIC DNA]</scope>
    <source>
        <strain evidence="1 2">NKSG1</strain>
    </source>
</reference>
<dbReference type="GO" id="GO:0002143">
    <property type="term" value="P:tRNA wobble position uridine thiolation"/>
    <property type="evidence" value="ECO:0007669"/>
    <property type="project" value="InterPro"/>
</dbReference>
<comment type="caution">
    <text evidence="1">The sequence shown here is derived from an EMBL/GenBank/DDBJ whole genome shotgun (WGS) entry which is preliminary data.</text>
</comment>
<dbReference type="InterPro" id="IPR027396">
    <property type="entry name" value="DsrEFH-like"/>
</dbReference>
<gene>
    <name evidence="1" type="ORF">MSNKSG1_06313</name>
</gene>
<evidence type="ECO:0000313" key="2">
    <source>
        <dbReference type="Proteomes" id="UP000011960"/>
    </source>
</evidence>